<reference evidence="2 3" key="1">
    <citation type="journal article" date="2002" name="Nature">
        <title>Genome sequence and comparative analysis of the model rodent malaria parasite Plasmodium yoelii yoelii.</title>
        <authorList>
            <person name="Carlton J.M."/>
            <person name="Angiuoli S.V."/>
            <person name="Suh B.B."/>
            <person name="Kooij T.W."/>
            <person name="Pertea M."/>
            <person name="Silva J.C."/>
            <person name="Ermolaeva M.D."/>
            <person name="Allen J.E."/>
            <person name="Selengut J.D."/>
            <person name="Koo H.L."/>
            <person name="Peterson J.D."/>
            <person name="Pop M."/>
            <person name="Kosack D.S."/>
            <person name="Shumway M.F."/>
            <person name="Bidwell S.L."/>
            <person name="Shallom S.J."/>
            <person name="van Aken S.E."/>
            <person name="Riedmuller S.B."/>
            <person name="Feldblyum T.V."/>
            <person name="Cho J.K."/>
            <person name="Quackenbush J."/>
            <person name="Sedegah M."/>
            <person name="Shoaibi A."/>
            <person name="Cummings L.M."/>
            <person name="Florens L."/>
            <person name="Yates J.R."/>
            <person name="Raine J.D."/>
            <person name="Sinden R.E."/>
            <person name="Harris M.A."/>
            <person name="Cunningham D.A."/>
            <person name="Preiser P.R."/>
            <person name="Bergman L.W."/>
            <person name="Vaidya A.B."/>
            <person name="van Lin L.H."/>
            <person name="Janse C.J."/>
            <person name="Waters A.P."/>
            <person name="Smith H.O."/>
            <person name="White O.R."/>
            <person name="Salzberg S.L."/>
            <person name="Venter J.C."/>
            <person name="Fraser C.M."/>
            <person name="Hoffman S.L."/>
            <person name="Gardner M.J."/>
            <person name="Carucci D.J."/>
        </authorList>
    </citation>
    <scope>NUCLEOTIDE SEQUENCE [LARGE SCALE GENOMIC DNA]</scope>
    <source>
        <strain evidence="2 3">17XNL</strain>
    </source>
</reference>
<keyword evidence="1" id="KW-1133">Transmembrane helix</keyword>
<comment type="caution">
    <text evidence="2">The sequence shown here is derived from an EMBL/GenBank/DDBJ whole genome shotgun (WGS) entry which is preliminary data.</text>
</comment>
<organism evidence="2 3">
    <name type="scientific">Plasmodium yoelii yoelii</name>
    <dbReference type="NCBI Taxonomy" id="73239"/>
    <lineage>
        <taxon>Eukaryota</taxon>
        <taxon>Sar</taxon>
        <taxon>Alveolata</taxon>
        <taxon>Apicomplexa</taxon>
        <taxon>Aconoidasida</taxon>
        <taxon>Haemosporida</taxon>
        <taxon>Plasmodiidae</taxon>
        <taxon>Plasmodium</taxon>
        <taxon>Plasmodium (Vinckeia)</taxon>
    </lineage>
</organism>
<evidence type="ECO:0000256" key="1">
    <source>
        <dbReference type="SAM" id="Phobius"/>
    </source>
</evidence>
<name>Q7RQL3_PLAYO</name>
<dbReference type="PaxDb" id="73239-Q7RQL3"/>
<dbReference type="Proteomes" id="UP000008553">
    <property type="component" value="Unassembled WGS sequence"/>
</dbReference>
<sequence>KYSLLSNFIIHFAYFSTEISTFIFFLLNMHKKQLYFAMYDRDVEGHFVTEGGNHNNYFLPIPSLLNFSY</sequence>
<dbReference type="AlphaFoldDB" id="Q7RQL3"/>
<keyword evidence="1" id="KW-0812">Transmembrane</keyword>
<keyword evidence="1" id="KW-0472">Membrane</keyword>
<feature type="non-terminal residue" evidence="2">
    <location>
        <position position="1"/>
    </location>
</feature>
<dbReference type="EMBL" id="AABL01000286">
    <property type="protein sequence ID" value="EAA20168.1"/>
    <property type="molecule type" value="Genomic_DNA"/>
</dbReference>
<gene>
    <name evidence="2" type="ORF">PY01083</name>
</gene>
<feature type="transmembrane region" description="Helical" evidence="1">
    <location>
        <begin position="6"/>
        <end position="27"/>
    </location>
</feature>
<proteinExistence type="predicted"/>
<dbReference type="InParanoid" id="Q7RQL3"/>
<evidence type="ECO:0000313" key="2">
    <source>
        <dbReference type="EMBL" id="EAA20168.1"/>
    </source>
</evidence>
<keyword evidence="3" id="KW-1185">Reference proteome</keyword>
<protein>
    <submittedName>
        <fullName evidence="2">Uncharacterized protein</fullName>
    </submittedName>
</protein>
<accession>Q7RQL3</accession>
<evidence type="ECO:0000313" key="3">
    <source>
        <dbReference type="Proteomes" id="UP000008553"/>
    </source>
</evidence>